<dbReference type="Gene3D" id="2.20.25.80">
    <property type="entry name" value="WRKY domain"/>
    <property type="match status" value="1"/>
</dbReference>
<protein>
    <recommendedName>
        <fullName evidence="7">WRKY domain-containing protein</fullName>
    </recommendedName>
</protein>
<name>A0ABD2ZD10_9GENT</name>
<feature type="domain" description="WRKY" evidence="7">
    <location>
        <begin position="61"/>
        <end position="80"/>
    </location>
</feature>
<feature type="compositionally biased region" description="Polar residues" evidence="6">
    <location>
        <begin position="15"/>
        <end position="24"/>
    </location>
</feature>
<keyword evidence="5" id="KW-0539">Nucleus</keyword>
<keyword evidence="3" id="KW-0238">DNA-binding</keyword>
<keyword evidence="9" id="KW-1185">Reference proteome</keyword>
<evidence type="ECO:0000313" key="9">
    <source>
        <dbReference type="Proteomes" id="UP001630127"/>
    </source>
</evidence>
<keyword evidence="2" id="KW-0805">Transcription regulation</keyword>
<feature type="region of interest" description="Disordered" evidence="6">
    <location>
        <begin position="1"/>
        <end position="62"/>
    </location>
</feature>
<gene>
    <name evidence="8" type="ORF">ACH5RR_019953</name>
</gene>
<organism evidence="8 9">
    <name type="scientific">Cinchona calisaya</name>
    <dbReference type="NCBI Taxonomy" id="153742"/>
    <lineage>
        <taxon>Eukaryota</taxon>
        <taxon>Viridiplantae</taxon>
        <taxon>Streptophyta</taxon>
        <taxon>Embryophyta</taxon>
        <taxon>Tracheophyta</taxon>
        <taxon>Spermatophyta</taxon>
        <taxon>Magnoliopsida</taxon>
        <taxon>eudicotyledons</taxon>
        <taxon>Gunneridae</taxon>
        <taxon>Pentapetalae</taxon>
        <taxon>asterids</taxon>
        <taxon>lamiids</taxon>
        <taxon>Gentianales</taxon>
        <taxon>Rubiaceae</taxon>
        <taxon>Cinchonoideae</taxon>
        <taxon>Cinchoneae</taxon>
        <taxon>Cinchona</taxon>
    </lineage>
</organism>
<dbReference type="GO" id="GO:0003677">
    <property type="term" value="F:DNA binding"/>
    <property type="evidence" value="ECO:0007669"/>
    <property type="project" value="UniProtKB-KW"/>
</dbReference>
<dbReference type="PANTHER" id="PTHR32096:SF18">
    <property type="entry name" value="DISEASE RESISTANCE PROTEIN RRS1B-RELATED"/>
    <property type="match status" value="1"/>
</dbReference>
<proteinExistence type="predicted"/>
<evidence type="ECO:0000256" key="1">
    <source>
        <dbReference type="ARBA" id="ARBA00004123"/>
    </source>
</evidence>
<evidence type="ECO:0000313" key="8">
    <source>
        <dbReference type="EMBL" id="KAL3517364.1"/>
    </source>
</evidence>
<keyword evidence="4" id="KW-0804">Transcription</keyword>
<dbReference type="InterPro" id="IPR044810">
    <property type="entry name" value="WRKY_plant"/>
</dbReference>
<evidence type="ECO:0000256" key="6">
    <source>
        <dbReference type="SAM" id="MobiDB-lite"/>
    </source>
</evidence>
<accession>A0ABD2ZD10</accession>
<dbReference type="Proteomes" id="UP001630127">
    <property type="component" value="Unassembled WGS sequence"/>
</dbReference>
<dbReference type="SMART" id="SM00774">
    <property type="entry name" value="WRKY"/>
    <property type="match status" value="1"/>
</dbReference>
<evidence type="ECO:0000256" key="2">
    <source>
        <dbReference type="ARBA" id="ARBA00023015"/>
    </source>
</evidence>
<dbReference type="PROSITE" id="PS50811">
    <property type="entry name" value="WRKY"/>
    <property type="match status" value="1"/>
</dbReference>
<dbReference type="Pfam" id="PF03106">
    <property type="entry name" value="WRKY"/>
    <property type="match status" value="1"/>
</dbReference>
<dbReference type="EMBL" id="JBJUIK010000009">
    <property type="protein sequence ID" value="KAL3517364.1"/>
    <property type="molecule type" value="Genomic_DNA"/>
</dbReference>
<evidence type="ECO:0000256" key="5">
    <source>
        <dbReference type="ARBA" id="ARBA00023242"/>
    </source>
</evidence>
<comment type="subcellular location">
    <subcellularLocation>
        <location evidence="1">Nucleus</location>
    </subcellularLocation>
</comment>
<dbReference type="InterPro" id="IPR003657">
    <property type="entry name" value="WRKY_dom"/>
</dbReference>
<evidence type="ECO:0000256" key="3">
    <source>
        <dbReference type="ARBA" id="ARBA00023125"/>
    </source>
</evidence>
<evidence type="ECO:0000259" key="7">
    <source>
        <dbReference type="PROSITE" id="PS50811"/>
    </source>
</evidence>
<feature type="compositionally biased region" description="Basic and acidic residues" evidence="6">
    <location>
        <begin position="43"/>
        <end position="57"/>
    </location>
</feature>
<dbReference type="SUPFAM" id="SSF118290">
    <property type="entry name" value="WRKY DNA-binding domain"/>
    <property type="match status" value="1"/>
</dbReference>
<dbReference type="InterPro" id="IPR036576">
    <property type="entry name" value="WRKY_dom_sf"/>
</dbReference>
<reference evidence="8 9" key="1">
    <citation type="submission" date="2024-11" db="EMBL/GenBank/DDBJ databases">
        <title>A near-complete genome assembly of Cinchona calisaya.</title>
        <authorList>
            <person name="Lian D.C."/>
            <person name="Zhao X.W."/>
            <person name="Wei L."/>
        </authorList>
    </citation>
    <scope>NUCLEOTIDE SEQUENCE [LARGE SCALE GENOMIC DNA]</scope>
    <source>
        <tissue evidence="8">Nenye</tissue>
    </source>
</reference>
<sequence>MDYQTGSAKLKCSKISRNSSTQAHASKKRKGDQKIVVTVKIQGGEHEHPKKQQKKMEGPPSDCWSWRKYGQKPIKGSPHPSAGLTIDAAHQRAVQPKSIWKGAVRTPQC</sequence>
<comment type="caution">
    <text evidence="8">The sequence shown here is derived from an EMBL/GenBank/DDBJ whole genome shotgun (WGS) entry which is preliminary data.</text>
</comment>
<dbReference type="GO" id="GO:0005634">
    <property type="term" value="C:nucleus"/>
    <property type="evidence" value="ECO:0007669"/>
    <property type="project" value="UniProtKB-SubCell"/>
</dbReference>
<evidence type="ECO:0000256" key="4">
    <source>
        <dbReference type="ARBA" id="ARBA00023163"/>
    </source>
</evidence>
<dbReference type="AlphaFoldDB" id="A0ABD2ZD10"/>
<dbReference type="PANTHER" id="PTHR32096">
    <property type="entry name" value="WRKY TRANSCRIPTION FACTOR 30-RELATED-RELATED"/>
    <property type="match status" value="1"/>
</dbReference>